<gene>
    <name evidence="1" type="ORF">DWW18_04685</name>
</gene>
<sequence>MKIINKLREKQIKNQPIDLDLNIDNRPVSLRIMQRTIDYYMATVLDRNLSEHLNHIREIFNRVEKLHSCKFNYEFFDNIIIEENLNMPLPEMKEKVDEYIKLLKENFTPYPEDYHNEIKHKHDETK</sequence>
<protein>
    <submittedName>
        <fullName evidence="1">Uncharacterized protein</fullName>
    </submittedName>
</protein>
<evidence type="ECO:0000313" key="1">
    <source>
        <dbReference type="EMBL" id="RGV35374.1"/>
    </source>
</evidence>
<name>A0A412X3U5_9BACT</name>
<organism evidence="1 2">
    <name type="scientific">Butyricimonas virosa</name>
    <dbReference type="NCBI Taxonomy" id="544645"/>
    <lineage>
        <taxon>Bacteria</taxon>
        <taxon>Pseudomonadati</taxon>
        <taxon>Bacteroidota</taxon>
        <taxon>Bacteroidia</taxon>
        <taxon>Bacteroidales</taxon>
        <taxon>Odoribacteraceae</taxon>
        <taxon>Butyricimonas</taxon>
    </lineage>
</organism>
<dbReference type="Proteomes" id="UP000283589">
    <property type="component" value="Unassembled WGS sequence"/>
</dbReference>
<comment type="caution">
    <text evidence="1">The sequence shown here is derived from an EMBL/GenBank/DDBJ whole genome shotgun (WGS) entry which is preliminary data.</text>
</comment>
<dbReference type="AlphaFoldDB" id="A0A412X3U5"/>
<proteinExistence type="predicted"/>
<evidence type="ECO:0000313" key="2">
    <source>
        <dbReference type="Proteomes" id="UP000283589"/>
    </source>
</evidence>
<dbReference type="RefSeq" id="WP_118259003.1">
    <property type="nucleotide sequence ID" value="NZ_CALBWO010000070.1"/>
</dbReference>
<dbReference type="EMBL" id="QRZA01000004">
    <property type="protein sequence ID" value="RGV35374.1"/>
    <property type="molecule type" value="Genomic_DNA"/>
</dbReference>
<accession>A0A412X3U5</accession>
<reference evidence="1 2" key="1">
    <citation type="submission" date="2018-08" db="EMBL/GenBank/DDBJ databases">
        <title>A genome reference for cultivated species of the human gut microbiota.</title>
        <authorList>
            <person name="Zou Y."/>
            <person name="Xue W."/>
            <person name="Luo G."/>
        </authorList>
    </citation>
    <scope>NUCLEOTIDE SEQUENCE [LARGE SCALE GENOMIC DNA]</scope>
    <source>
        <strain evidence="1 2">AF14-49</strain>
    </source>
</reference>